<evidence type="ECO:0000256" key="11">
    <source>
        <dbReference type="ARBA" id="ARBA00022967"/>
    </source>
</evidence>
<dbReference type="InterPro" id="IPR059000">
    <property type="entry name" value="ATPase_P-type_domA"/>
</dbReference>
<evidence type="ECO:0000256" key="9">
    <source>
        <dbReference type="ARBA" id="ARBA00022840"/>
    </source>
</evidence>
<dbReference type="PROSITE" id="PS50846">
    <property type="entry name" value="HMA_2"/>
    <property type="match status" value="1"/>
</dbReference>
<sequence length="776" mass="82153">MRGDALAACLHCREPVIAGDFCCTGCETAHATIERLGLGLYYRRRSLDPGLNRPRPDAAAMDFTALAEPCGDGLLRLNLMIEGLHCAACVWLIEAMLAKQQGVVTARLNMTTRRLRLEWKAQANTANDLVGAVLALGYRVAPYDPSMLVDVAKQAERELLRCLAVAGFAAGNVMLLSVAIWAGHAQDMGPATRDLLHWVSALIALPAIAYAGRPFFRSAWTALKARRTNMDVPISIGVALAAGMSLFETLTGGPHAYFDSAITLLFFLLVGRYLDARARGRVRGAAEYLLALQAGAVSVLQEDGSIRLLPVRQVQPGMRALVAAGERLGVDGVVRAGSSEIDTALITGETLPRQAAPGASLHAGTLNLSSSLTVEVTAIGEGTLLAEIVRLTELAEQGRARYVALADRVSRRYAPVVHLLALFTFLGWIGLGGIGWQPALMNAVAVLIITCPCALALAVPAVQVLASGRLMRQGILLKSATALERLTRIDRVVFDKTGTLTVGRPALIPGDMPEEALRLAAGMAAASRHPLAQALARAMPGVPALSGVEEVPGRGLERGDIRLGSRRWLGFGSSDSQIIGPELWLARPGQEPVRFRFRDEVRVDATEIVARLQARRIKVSLLSGDQSPAVAAVAEAVGIVDWRAECLPDDKVVAIRQWIDAGERVLMVGDGLNDAPALAAATISLSPSSAADISQNAADIVFQGERLAPMLTAMGVAARAEALVRGNFAIALGYNVLAVPLAMAGLVTPLIAAIAMSSSSVLVILNALRLNRGQLA</sequence>
<dbReference type="GO" id="GO:0005507">
    <property type="term" value="F:copper ion binding"/>
    <property type="evidence" value="ECO:0007669"/>
    <property type="project" value="TreeGrafter"/>
</dbReference>
<keyword evidence="4 15" id="KW-1003">Cell membrane</keyword>
<dbReference type="PANTHER" id="PTHR43520:SF5">
    <property type="entry name" value="CATION-TRANSPORTING P-TYPE ATPASE-RELATED"/>
    <property type="match status" value="1"/>
</dbReference>
<keyword evidence="7 15" id="KW-0479">Metal-binding</keyword>
<evidence type="ECO:0000313" key="17">
    <source>
        <dbReference type="EMBL" id="KZD05876.1"/>
    </source>
</evidence>
<keyword evidence="13" id="KW-0406">Ion transport</keyword>
<feature type="transmembrane region" description="Helical" evidence="15">
    <location>
        <begin position="232"/>
        <end position="250"/>
    </location>
</feature>
<evidence type="ECO:0000256" key="8">
    <source>
        <dbReference type="ARBA" id="ARBA00022741"/>
    </source>
</evidence>
<protein>
    <submittedName>
        <fullName evidence="17">ATPase P</fullName>
    </submittedName>
</protein>
<gene>
    <name evidence="17" type="ORF">AUP43_02670</name>
</gene>
<dbReference type="InterPro" id="IPR036412">
    <property type="entry name" value="HAD-like_sf"/>
</dbReference>
<dbReference type="Gene3D" id="3.40.1110.10">
    <property type="entry name" value="Calcium-transporting ATPase, cytoplasmic domain N"/>
    <property type="match status" value="1"/>
</dbReference>
<dbReference type="Pfam" id="PF00122">
    <property type="entry name" value="E1-E2_ATPase"/>
    <property type="match status" value="1"/>
</dbReference>
<dbReference type="Pfam" id="PF00403">
    <property type="entry name" value="HMA"/>
    <property type="match status" value="1"/>
</dbReference>
<keyword evidence="14 15" id="KW-0472">Membrane</keyword>
<keyword evidence="18" id="KW-1185">Reference proteome</keyword>
<keyword evidence="8 15" id="KW-0547">Nucleotide-binding</keyword>
<organism evidence="17 18">
    <name type="scientific">Oceanibaculum pacificum</name>
    <dbReference type="NCBI Taxonomy" id="580166"/>
    <lineage>
        <taxon>Bacteria</taxon>
        <taxon>Pseudomonadati</taxon>
        <taxon>Pseudomonadota</taxon>
        <taxon>Alphaproteobacteria</taxon>
        <taxon>Rhodospirillales</taxon>
        <taxon>Oceanibaculaceae</taxon>
        <taxon>Oceanibaculum</taxon>
    </lineage>
</organism>
<dbReference type="NCBIfam" id="TIGR01511">
    <property type="entry name" value="ATPase-IB1_Cu"/>
    <property type="match status" value="1"/>
</dbReference>
<dbReference type="Gene3D" id="2.70.150.10">
    <property type="entry name" value="Calcium-transporting ATPase, cytoplasmic transduction domain A"/>
    <property type="match status" value="1"/>
</dbReference>
<reference evidence="17 18" key="1">
    <citation type="submission" date="2015-12" db="EMBL/GenBank/DDBJ databases">
        <title>Genome sequence of Oceanibaculum pacificum MCCC 1A02656.</title>
        <authorList>
            <person name="Lu L."/>
            <person name="Lai Q."/>
            <person name="Shao Z."/>
            <person name="Qian P."/>
        </authorList>
    </citation>
    <scope>NUCLEOTIDE SEQUENCE [LARGE SCALE GENOMIC DNA]</scope>
    <source>
        <strain evidence="17 18">MCCC 1A02656</strain>
    </source>
</reference>
<accession>A0A154VX40</accession>
<feature type="transmembrane region" description="Helical" evidence="15">
    <location>
        <begin position="195"/>
        <end position="212"/>
    </location>
</feature>
<keyword evidence="10" id="KW-0460">Magnesium</keyword>
<dbReference type="PRINTS" id="PR00119">
    <property type="entry name" value="CATATPASE"/>
</dbReference>
<dbReference type="Proteomes" id="UP000076400">
    <property type="component" value="Unassembled WGS sequence"/>
</dbReference>
<keyword evidence="6 15" id="KW-0812">Transmembrane</keyword>
<dbReference type="GO" id="GO:0043682">
    <property type="term" value="F:P-type divalent copper transporter activity"/>
    <property type="evidence" value="ECO:0007669"/>
    <property type="project" value="TreeGrafter"/>
</dbReference>
<keyword evidence="3" id="KW-0813">Transport</keyword>
<evidence type="ECO:0000259" key="16">
    <source>
        <dbReference type="PROSITE" id="PS50846"/>
    </source>
</evidence>
<dbReference type="SUPFAM" id="SSF56784">
    <property type="entry name" value="HAD-like"/>
    <property type="match status" value="1"/>
</dbReference>
<dbReference type="InterPro" id="IPR006121">
    <property type="entry name" value="HMA_dom"/>
</dbReference>
<dbReference type="InterPro" id="IPR023299">
    <property type="entry name" value="ATPase_P-typ_cyto_dom_N"/>
</dbReference>
<feature type="transmembrane region" description="Helical" evidence="15">
    <location>
        <begin position="443"/>
        <end position="466"/>
    </location>
</feature>
<dbReference type="EMBL" id="LPXN01000127">
    <property type="protein sequence ID" value="KZD05876.1"/>
    <property type="molecule type" value="Genomic_DNA"/>
</dbReference>
<evidence type="ECO:0000256" key="2">
    <source>
        <dbReference type="ARBA" id="ARBA00006024"/>
    </source>
</evidence>
<evidence type="ECO:0000256" key="10">
    <source>
        <dbReference type="ARBA" id="ARBA00022842"/>
    </source>
</evidence>
<evidence type="ECO:0000256" key="7">
    <source>
        <dbReference type="ARBA" id="ARBA00022723"/>
    </source>
</evidence>
<evidence type="ECO:0000256" key="5">
    <source>
        <dbReference type="ARBA" id="ARBA00022553"/>
    </source>
</evidence>
<evidence type="ECO:0000256" key="13">
    <source>
        <dbReference type="ARBA" id="ARBA00023065"/>
    </source>
</evidence>
<dbReference type="RefSeq" id="WP_067558026.1">
    <property type="nucleotide sequence ID" value="NZ_LPXN01000127.1"/>
</dbReference>
<feature type="transmembrane region" description="Helical" evidence="15">
    <location>
        <begin position="416"/>
        <end position="437"/>
    </location>
</feature>
<dbReference type="SUPFAM" id="SSF81665">
    <property type="entry name" value="Calcium ATPase, transmembrane domain M"/>
    <property type="match status" value="1"/>
</dbReference>
<evidence type="ECO:0000256" key="6">
    <source>
        <dbReference type="ARBA" id="ARBA00022692"/>
    </source>
</evidence>
<dbReference type="InterPro" id="IPR036163">
    <property type="entry name" value="HMA_dom_sf"/>
</dbReference>
<dbReference type="Gene3D" id="3.40.50.1000">
    <property type="entry name" value="HAD superfamily/HAD-like"/>
    <property type="match status" value="1"/>
</dbReference>
<evidence type="ECO:0000256" key="12">
    <source>
        <dbReference type="ARBA" id="ARBA00022989"/>
    </source>
</evidence>
<dbReference type="Pfam" id="PF00702">
    <property type="entry name" value="Hydrolase"/>
    <property type="match status" value="1"/>
</dbReference>
<dbReference type="AlphaFoldDB" id="A0A154VX40"/>
<evidence type="ECO:0000256" key="14">
    <source>
        <dbReference type="ARBA" id="ARBA00023136"/>
    </source>
</evidence>
<dbReference type="InterPro" id="IPR001757">
    <property type="entry name" value="P_typ_ATPase"/>
</dbReference>
<proteinExistence type="inferred from homology"/>
<comment type="similarity">
    <text evidence="2 15">Belongs to the cation transport ATPase (P-type) (TC 3.A.3) family. Type IB subfamily.</text>
</comment>
<feature type="transmembrane region" description="Helical" evidence="15">
    <location>
        <begin position="750"/>
        <end position="768"/>
    </location>
</feature>
<keyword evidence="9 15" id="KW-0067">ATP-binding</keyword>
<dbReference type="GO" id="GO:0005886">
    <property type="term" value="C:plasma membrane"/>
    <property type="evidence" value="ECO:0007669"/>
    <property type="project" value="UniProtKB-SubCell"/>
</dbReference>
<evidence type="ECO:0000313" key="18">
    <source>
        <dbReference type="Proteomes" id="UP000076400"/>
    </source>
</evidence>
<keyword evidence="11" id="KW-1278">Translocase</keyword>
<evidence type="ECO:0000256" key="3">
    <source>
        <dbReference type="ARBA" id="ARBA00022448"/>
    </source>
</evidence>
<dbReference type="PROSITE" id="PS00154">
    <property type="entry name" value="ATPASE_E1_E2"/>
    <property type="match status" value="1"/>
</dbReference>
<dbReference type="SUPFAM" id="SSF55008">
    <property type="entry name" value="HMA, heavy metal-associated domain"/>
    <property type="match status" value="1"/>
</dbReference>
<dbReference type="InterPro" id="IPR023214">
    <property type="entry name" value="HAD_sf"/>
</dbReference>
<dbReference type="OrthoDB" id="9760802at2"/>
<feature type="transmembrane region" description="Helical" evidence="15">
    <location>
        <begin position="722"/>
        <end position="744"/>
    </location>
</feature>
<keyword evidence="5" id="KW-0597">Phosphoprotein</keyword>
<dbReference type="InterPro" id="IPR027256">
    <property type="entry name" value="P-typ_ATPase_IB"/>
</dbReference>
<dbReference type="SUPFAM" id="SSF81653">
    <property type="entry name" value="Calcium ATPase, transduction domain A"/>
    <property type="match status" value="1"/>
</dbReference>
<name>A0A154VX40_9PROT</name>
<dbReference type="CDD" id="cd00371">
    <property type="entry name" value="HMA"/>
    <property type="match status" value="1"/>
</dbReference>
<dbReference type="InterPro" id="IPR018303">
    <property type="entry name" value="ATPase_P-typ_P_site"/>
</dbReference>
<dbReference type="NCBIfam" id="TIGR01525">
    <property type="entry name" value="ATPase-IB_hvy"/>
    <property type="match status" value="1"/>
</dbReference>
<dbReference type="InterPro" id="IPR023298">
    <property type="entry name" value="ATPase_P-typ_TM_dom_sf"/>
</dbReference>
<dbReference type="GO" id="GO:0005524">
    <property type="term" value="F:ATP binding"/>
    <property type="evidence" value="ECO:0007669"/>
    <property type="project" value="UniProtKB-UniRule"/>
</dbReference>
<dbReference type="NCBIfam" id="TIGR01494">
    <property type="entry name" value="ATPase_P-type"/>
    <property type="match status" value="2"/>
</dbReference>
<dbReference type="PANTHER" id="PTHR43520">
    <property type="entry name" value="ATP7, ISOFORM B"/>
    <property type="match status" value="1"/>
</dbReference>
<dbReference type="STRING" id="580166.AUP43_02670"/>
<comment type="caution">
    <text evidence="17">The sequence shown here is derived from an EMBL/GenBank/DDBJ whole genome shotgun (WGS) entry which is preliminary data.</text>
</comment>
<evidence type="ECO:0000256" key="1">
    <source>
        <dbReference type="ARBA" id="ARBA00004651"/>
    </source>
</evidence>
<dbReference type="GO" id="GO:0055070">
    <property type="term" value="P:copper ion homeostasis"/>
    <property type="evidence" value="ECO:0007669"/>
    <property type="project" value="TreeGrafter"/>
</dbReference>
<feature type="transmembrane region" description="Helical" evidence="15">
    <location>
        <begin position="256"/>
        <end position="274"/>
    </location>
</feature>
<dbReference type="Gene3D" id="3.30.70.100">
    <property type="match status" value="1"/>
</dbReference>
<dbReference type="NCBIfam" id="TIGR01512">
    <property type="entry name" value="ATPase-IB2_Cd"/>
    <property type="match status" value="1"/>
</dbReference>
<evidence type="ECO:0000256" key="4">
    <source>
        <dbReference type="ARBA" id="ARBA00022475"/>
    </source>
</evidence>
<evidence type="ECO:0000256" key="15">
    <source>
        <dbReference type="RuleBase" id="RU362081"/>
    </source>
</evidence>
<dbReference type="InterPro" id="IPR008250">
    <property type="entry name" value="ATPase_P-typ_transduc_dom_A_sf"/>
</dbReference>
<keyword evidence="12 15" id="KW-1133">Transmembrane helix</keyword>
<feature type="transmembrane region" description="Helical" evidence="15">
    <location>
        <begin position="162"/>
        <end position="183"/>
    </location>
</feature>
<comment type="subcellular location">
    <subcellularLocation>
        <location evidence="1">Cell membrane</location>
        <topology evidence="1">Multi-pass membrane protein</topology>
    </subcellularLocation>
</comment>
<feature type="domain" description="HMA" evidence="16">
    <location>
        <begin position="75"/>
        <end position="141"/>
    </location>
</feature>
<dbReference type="GO" id="GO:0016887">
    <property type="term" value="F:ATP hydrolysis activity"/>
    <property type="evidence" value="ECO:0007669"/>
    <property type="project" value="InterPro"/>
</dbReference>